<keyword evidence="4 5" id="KW-0472">Membrane</keyword>
<feature type="transmembrane region" description="Helical" evidence="5">
    <location>
        <begin position="91"/>
        <end position="112"/>
    </location>
</feature>
<sequence>MIQKLRLTRAQWMALVLIPALALALMISSISNWLDQQQLLSALLIMTGLVLFATGALPEFVSALLVLTLAMLLSLAPAEVVFSGLTSTACWLIVSGLVIGIAITETGLAQRLSDSVTVHLDSSYVRLIAGIVFIGILLGFVMPSSVGRIVLFIPIALVISENCGFEKGSNGQIGVGLAAAFGSHIPTFAILPANIPNMIMIGSAENIHGWSPMFGEYLLLHFPVLGFLKALLLIVAILWLYPAKPERTPVKATTSGFSGKEIRLLIIMVSTLGLWMTDSLHQISVAWIGLAAATLLLLPGIGMVSTKSFNQKVNVSAILVVGGLLGIAALINYQDISQIVGTYALDLMPLNPENHFTNFMVLSLTATFTGVLTTLAGIPATLTPLAGQISELTGFSLEAVLMTQVLGFSTVVFTYQSVPLMMAMPLAGISIRHAARLCLILAGLSVVLLFPLDYFWWQMLGWIG</sequence>
<gene>
    <name evidence="6" type="ORF">SAMN05216429_102321</name>
</gene>
<keyword evidence="3 5" id="KW-1133">Transmembrane helix</keyword>
<name>A0A1I3RB36_9GAMM</name>
<dbReference type="InterPro" id="IPR001898">
    <property type="entry name" value="SLC13A/DASS"/>
</dbReference>
<dbReference type="PANTHER" id="PTHR10283">
    <property type="entry name" value="SOLUTE CARRIER FAMILY 13 MEMBER"/>
    <property type="match status" value="1"/>
</dbReference>
<accession>A0A1I3RB36</accession>
<evidence type="ECO:0000313" key="7">
    <source>
        <dbReference type="Proteomes" id="UP000199445"/>
    </source>
</evidence>
<dbReference type="Pfam" id="PF00939">
    <property type="entry name" value="Na_sulph_symp"/>
    <property type="match status" value="1"/>
</dbReference>
<feature type="transmembrane region" description="Helical" evidence="5">
    <location>
        <begin position="12"/>
        <end position="33"/>
    </location>
</feature>
<feature type="transmembrane region" description="Helical" evidence="5">
    <location>
        <begin position="313"/>
        <end position="333"/>
    </location>
</feature>
<dbReference type="RefSeq" id="WP_091701748.1">
    <property type="nucleotide sequence ID" value="NZ_BMYN01000002.1"/>
</dbReference>
<feature type="transmembrane region" description="Helical" evidence="5">
    <location>
        <begin position="64"/>
        <end position="85"/>
    </location>
</feature>
<evidence type="ECO:0000256" key="1">
    <source>
        <dbReference type="ARBA" id="ARBA00004141"/>
    </source>
</evidence>
<keyword evidence="2 5" id="KW-0812">Transmembrane</keyword>
<feature type="transmembrane region" description="Helical" evidence="5">
    <location>
        <begin position="283"/>
        <end position="301"/>
    </location>
</feature>
<dbReference type="GO" id="GO:0005886">
    <property type="term" value="C:plasma membrane"/>
    <property type="evidence" value="ECO:0007669"/>
    <property type="project" value="TreeGrafter"/>
</dbReference>
<dbReference type="Proteomes" id="UP000199445">
    <property type="component" value="Unassembled WGS sequence"/>
</dbReference>
<feature type="transmembrane region" description="Helical" evidence="5">
    <location>
        <begin position="219"/>
        <end position="241"/>
    </location>
</feature>
<feature type="transmembrane region" description="Helical" evidence="5">
    <location>
        <begin position="177"/>
        <end position="199"/>
    </location>
</feature>
<reference evidence="6 7" key="1">
    <citation type="submission" date="2016-10" db="EMBL/GenBank/DDBJ databases">
        <authorList>
            <person name="de Groot N.N."/>
        </authorList>
    </citation>
    <scope>NUCLEOTIDE SEQUENCE [LARGE SCALE GENOMIC DNA]</scope>
    <source>
        <strain evidence="6 7">IBRC-M 10445</strain>
    </source>
</reference>
<evidence type="ECO:0000256" key="4">
    <source>
        <dbReference type="ARBA" id="ARBA00023136"/>
    </source>
</evidence>
<feature type="transmembrane region" description="Helical" evidence="5">
    <location>
        <begin position="434"/>
        <end position="457"/>
    </location>
</feature>
<dbReference type="AlphaFoldDB" id="A0A1I3RB36"/>
<dbReference type="GO" id="GO:0022857">
    <property type="term" value="F:transmembrane transporter activity"/>
    <property type="evidence" value="ECO:0007669"/>
    <property type="project" value="InterPro"/>
</dbReference>
<proteinExistence type="predicted"/>
<organism evidence="6 7">
    <name type="scientific">Marinobacter persicus</name>
    <dbReference type="NCBI Taxonomy" id="930118"/>
    <lineage>
        <taxon>Bacteria</taxon>
        <taxon>Pseudomonadati</taxon>
        <taxon>Pseudomonadota</taxon>
        <taxon>Gammaproteobacteria</taxon>
        <taxon>Pseudomonadales</taxon>
        <taxon>Marinobacteraceae</taxon>
        <taxon>Marinobacter</taxon>
    </lineage>
</organism>
<dbReference type="OrthoDB" id="5460483at2"/>
<keyword evidence="7" id="KW-1185">Reference proteome</keyword>
<dbReference type="EMBL" id="FOSC01000002">
    <property type="protein sequence ID" value="SFJ43260.1"/>
    <property type="molecule type" value="Genomic_DNA"/>
</dbReference>
<feature type="transmembrane region" description="Helical" evidence="5">
    <location>
        <begin position="124"/>
        <end position="142"/>
    </location>
</feature>
<evidence type="ECO:0000256" key="2">
    <source>
        <dbReference type="ARBA" id="ARBA00022692"/>
    </source>
</evidence>
<evidence type="ECO:0000313" key="6">
    <source>
        <dbReference type="EMBL" id="SFJ43260.1"/>
    </source>
</evidence>
<protein>
    <submittedName>
        <fullName evidence="6">Di-and tricarboxylate transporter</fullName>
    </submittedName>
</protein>
<comment type="subcellular location">
    <subcellularLocation>
        <location evidence="1">Membrane</location>
        <topology evidence="1">Multi-pass membrane protein</topology>
    </subcellularLocation>
</comment>
<feature type="transmembrane region" description="Helical" evidence="5">
    <location>
        <begin position="394"/>
        <end position="414"/>
    </location>
</feature>
<feature type="transmembrane region" description="Helical" evidence="5">
    <location>
        <begin position="359"/>
        <end position="382"/>
    </location>
</feature>
<evidence type="ECO:0000256" key="3">
    <source>
        <dbReference type="ARBA" id="ARBA00022989"/>
    </source>
</evidence>
<evidence type="ECO:0000256" key="5">
    <source>
        <dbReference type="SAM" id="Phobius"/>
    </source>
</evidence>